<dbReference type="Proteomes" id="UP000039324">
    <property type="component" value="Unassembled WGS sequence"/>
</dbReference>
<evidence type="ECO:0008006" key="5">
    <source>
        <dbReference type="Google" id="ProtNLM"/>
    </source>
</evidence>
<name>A0A0G4ILP0_PLABS</name>
<reference evidence="2 4" key="2">
    <citation type="submission" date="2018-03" db="EMBL/GenBank/DDBJ databases">
        <authorList>
            <person name="Fogelqvist J."/>
        </authorList>
    </citation>
    <scope>NUCLEOTIDE SEQUENCE [LARGE SCALE GENOMIC DNA]</scope>
</reference>
<dbReference type="Proteomes" id="UP000290189">
    <property type="component" value="Unassembled WGS sequence"/>
</dbReference>
<keyword evidence="3" id="KW-1185">Reference proteome</keyword>
<organism evidence="1 3">
    <name type="scientific">Plasmodiophora brassicae</name>
    <name type="common">Clubroot disease agent</name>
    <dbReference type="NCBI Taxonomy" id="37360"/>
    <lineage>
        <taxon>Eukaryota</taxon>
        <taxon>Sar</taxon>
        <taxon>Rhizaria</taxon>
        <taxon>Endomyxa</taxon>
        <taxon>Phytomyxea</taxon>
        <taxon>Plasmodiophorida</taxon>
        <taxon>Plasmodiophoridae</taxon>
        <taxon>Plasmodiophora</taxon>
    </lineage>
</organism>
<proteinExistence type="predicted"/>
<reference evidence="1 3" key="1">
    <citation type="submission" date="2015-02" db="EMBL/GenBank/DDBJ databases">
        <authorList>
            <person name="Chooi Y.-H."/>
        </authorList>
    </citation>
    <scope>NUCLEOTIDE SEQUENCE [LARGE SCALE GENOMIC DNA]</scope>
    <source>
        <strain evidence="1">E3</strain>
    </source>
</reference>
<evidence type="ECO:0000313" key="3">
    <source>
        <dbReference type="Proteomes" id="UP000039324"/>
    </source>
</evidence>
<evidence type="ECO:0000313" key="2">
    <source>
        <dbReference type="EMBL" id="SPQ93406.1"/>
    </source>
</evidence>
<keyword evidence="2" id="KW-0496">Mitochondrion</keyword>
<dbReference type="SUPFAM" id="SSF82171">
    <property type="entry name" value="DPP6 N-terminal domain-like"/>
    <property type="match status" value="1"/>
</dbReference>
<geneLocation type="mitochondrion" evidence="2"/>
<evidence type="ECO:0000313" key="4">
    <source>
        <dbReference type="Proteomes" id="UP000290189"/>
    </source>
</evidence>
<dbReference type="EMBL" id="OVEO01000001">
    <property type="protein sequence ID" value="SPQ93406.1"/>
    <property type="molecule type" value="Genomic_DNA"/>
</dbReference>
<sequence>MAPDLLSLDIIMSFVTAEERAVLATVSRRFNVAARRALQVTRLAAASLAIERTMGVPGASPFGFGLVQTSICVVYRKHKSWFRADTGNETRRDTFRAYPLHVRSVGLGRDARCLTVMFDETQGEALVRDAATGTTVQRFRLREVPGLCWPISLSPCGRWLAFPFRKSFVNIGCLSSGRITGLPSPPDFLPRAAGFSFDGNKVVIGGTLFGTSKKLILLNEYDVHTHRMLTSMEIRGHQIPQREGFIEFSPTGRLVLLPTRKSIAMINLATKRIVHHLMTRSAESPDVKDNVHLLKSFDNQFATFSADGSWIVTTREKRGWLQIWDTATGIELVAIDGGHYWAWPLPRGGLLTSLRCANGWQMAVIGVQRGGRRGVKRRIGGADEPVPTVRRCLCDANAPTSSLAIRNQPTATEEQ</sequence>
<evidence type="ECO:0000313" key="1">
    <source>
        <dbReference type="EMBL" id="CEO96049.1"/>
    </source>
</evidence>
<dbReference type="InterPro" id="IPR015943">
    <property type="entry name" value="WD40/YVTN_repeat-like_dom_sf"/>
</dbReference>
<dbReference type="EMBL" id="CDSF01000046">
    <property type="protein sequence ID" value="CEO96049.1"/>
    <property type="molecule type" value="Genomic_DNA"/>
</dbReference>
<gene>
    <name evidence="1" type="ORF">PBRA_004739</name>
    <name evidence="2" type="ORF">PLBR_LOCUS621</name>
</gene>
<accession>A0A0G4ILP0</accession>
<protein>
    <recommendedName>
        <fullName evidence="5">F-box domain-containing protein</fullName>
    </recommendedName>
</protein>
<dbReference type="AlphaFoldDB" id="A0A0G4ILP0"/>
<dbReference type="Gene3D" id="2.130.10.10">
    <property type="entry name" value="YVTN repeat-like/Quinoprotein amine dehydrogenase"/>
    <property type="match status" value="1"/>
</dbReference>